<evidence type="ECO:0000313" key="2">
    <source>
        <dbReference type="Proteomes" id="UP000663881"/>
    </source>
</evidence>
<comment type="caution">
    <text evidence="1">The sequence shown here is derived from an EMBL/GenBank/DDBJ whole genome shotgun (WGS) entry which is preliminary data.</text>
</comment>
<accession>A0A820KNB4</accession>
<dbReference type="Proteomes" id="UP000663881">
    <property type="component" value="Unassembled WGS sequence"/>
</dbReference>
<feature type="non-terminal residue" evidence="1">
    <location>
        <position position="1"/>
    </location>
</feature>
<proteinExistence type="predicted"/>
<protein>
    <submittedName>
        <fullName evidence="1">Uncharacterized protein</fullName>
    </submittedName>
</protein>
<feature type="non-terminal residue" evidence="1">
    <location>
        <position position="198"/>
    </location>
</feature>
<name>A0A820KNB4_9BILA</name>
<dbReference type="AlphaFoldDB" id="A0A820KNB4"/>
<sequence length="198" mass="22250">AFDGIRRETLRLPWVDLALISENLDWNFAEYFFRMDSLNKAKNVTDDEKTRIKNALPPPVKRLQDAYDNKEEDPDPSVHLYLKLFGADVRSRDITDKVQDVLKTNLRTFIRNQIMSRLQELSGKNPLFRIPLEIGAATGAANGLTLFKSVQVGIMADLTTVIKTTQDSAGMGLFSLTSRSALSFSLTLQREITSPLSS</sequence>
<dbReference type="EMBL" id="CAJOAY010021062">
    <property type="protein sequence ID" value="CAF4345298.1"/>
    <property type="molecule type" value="Genomic_DNA"/>
</dbReference>
<evidence type="ECO:0000313" key="1">
    <source>
        <dbReference type="EMBL" id="CAF4345298.1"/>
    </source>
</evidence>
<organism evidence="1 2">
    <name type="scientific">Adineta steineri</name>
    <dbReference type="NCBI Taxonomy" id="433720"/>
    <lineage>
        <taxon>Eukaryota</taxon>
        <taxon>Metazoa</taxon>
        <taxon>Spiralia</taxon>
        <taxon>Gnathifera</taxon>
        <taxon>Rotifera</taxon>
        <taxon>Eurotatoria</taxon>
        <taxon>Bdelloidea</taxon>
        <taxon>Adinetida</taxon>
        <taxon>Adinetidae</taxon>
        <taxon>Adineta</taxon>
    </lineage>
</organism>
<reference evidence="1" key="1">
    <citation type="submission" date="2021-02" db="EMBL/GenBank/DDBJ databases">
        <authorList>
            <person name="Nowell W R."/>
        </authorList>
    </citation>
    <scope>NUCLEOTIDE SEQUENCE</scope>
</reference>
<gene>
    <name evidence="1" type="ORF">OKA104_LOCUS48508</name>
</gene>